<dbReference type="Proteomes" id="UP000283374">
    <property type="component" value="Unassembled WGS sequence"/>
</dbReference>
<proteinExistence type="predicted"/>
<organism evidence="1 2">
    <name type="scientific">Cellulomonas rhizosphaerae</name>
    <dbReference type="NCBI Taxonomy" id="2293719"/>
    <lineage>
        <taxon>Bacteria</taxon>
        <taxon>Bacillati</taxon>
        <taxon>Actinomycetota</taxon>
        <taxon>Actinomycetes</taxon>
        <taxon>Micrococcales</taxon>
        <taxon>Cellulomonadaceae</taxon>
        <taxon>Cellulomonas</taxon>
    </lineage>
</organism>
<evidence type="ECO:0000313" key="1">
    <source>
        <dbReference type="EMBL" id="RHA43671.1"/>
    </source>
</evidence>
<keyword evidence="2" id="KW-1185">Reference proteome</keyword>
<protein>
    <submittedName>
        <fullName evidence="1">Uncharacterized protein</fullName>
    </submittedName>
</protein>
<reference evidence="1 2" key="1">
    <citation type="submission" date="2018-08" db="EMBL/GenBank/DDBJ databases">
        <title>Cellulomonas rhizosphaerae sp. nov., a novel actinomycete isolated from soil.</title>
        <authorList>
            <person name="Tian Y."/>
        </authorList>
    </citation>
    <scope>NUCLEOTIDE SEQUENCE [LARGE SCALE GENOMIC DNA]</scope>
    <source>
        <strain evidence="1 2">NEAU-TCZ24</strain>
    </source>
</reference>
<sequence length="91" mass="9679">MKLDPASREYATWPLAAIPDGGGLEVTFDEGATWHGLTVIDDEARILIAGPDATGNPGETVVLPRGFHYPRIRATISPELLVRAAGEINVA</sequence>
<dbReference type="AlphaFoldDB" id="A0A413RP41"/>
<accession>A0A413RP41</accession>
<gene>
    <name evidence="1" type="ORF">D1825_05150</name>
</gene>
<comment type="caution">
    <text evidence="1">The sequence shown here is derived from an EMBL/GenBank/DDBJ whole genome shotgun (WGS) entry which is preliminary data.</text>
</comment>
<dbReference type="EMBL" id="QWKP01000148">
    <property type="protein sequence ID" value="RHA43671.1"/>
    <property type="molecule type" value="Genomic_DNA"/>
</dbReference>
<dbReference type="OrthoDB" id="9767928at2"/>
<evidence type="ECO:0000313" key="2">
    <source>
        <dbReference type="Proteomes" id="UP000283374"/>
    </source>
</evidence>
<dbReference type="RefSeq" id="WP_118766381.1">
    <property type="nucleotide sequence ID" value="NZ_QWKP01000148.1"/>
</dbReference>
<name>A0A413RP41_9CELL</name>